<keyword evidence="2" id="KW-1185">Reference proteome</keyword>
<evidence type="ECO:0008006" key="3">
    <source>
        <dbReference type="Google" id="ProtNLM"/>
    </source>
</evidence>
<dbReference type="Proteomes" id="UP000316770">
    <property type="component" value="Chromosome"/>
</dbReference>
<proteinExistence type="predicted"/>
<dbReference type="SUPFAM" id="SSF52309">
    <property type="entry name" value="N-(deoxy)ribosyltransferase-like"/>
    <property type="match status" value="1"/>
</dbReference>
<evidence type="ECO:0000313" key="2">
    <source>
        <dbReference type="Proteomes" id="UP000316770"/>
    </source>
</evidence>
<sequence>MVRYRTQSISITCRVSQQLSSEFMQIRSATLEKLASFICGDDPLPFPYRSSSKLTAFFTGLDLDYIHRGETRNTWTRESLIDVNRKPGPVGGYASSQAAMYAVIEEIMNPSFYEQVDDGAFEQCLELMNKTLRPYQLEVVFDDQAWTTSLVSMDGKFVSTAHRSPEKATKITFSPRVFEVPDGVEPRKNLVAIMMPFGGFDGVHKAIKSACEKAGLDSKRADDIWDNSTILQDIFDLIYSAEIVVSDFTNRNPNVMYETGVAHTLGKHVIPITQTLEHIPSNLHGHRSLLYVGANSQGLQQLESDIYERLVTITKGRKLGSPR</sequence>
<gene>
    <name evidence="1" type="ORF">Mal33_22320</name>
</gene>
<accession>A0A518IT47</accession>
<evidence type="ECO:0000313" key="1">
    <source>
        <dbReference type="EMBL" id="QDV56250.1"/>
    </source>
</evidence>
<reference evidence="1 2" key="1">
    <citation type="submission" date="2019-02" db="EMBL/GenBank/DDBJ databases">
        <title>Deep-cultivation of Planctomycetes and their phenomic and genomic characterization uncovers novel biology.</title>
        <authorList>
            <person name="Wiegand S."/>
            <person name="Jogler M."/>
            <person name="Boedeker C."/>
            <person name="Pinto D."/>
            <person name="Vollmers J."/>
            <person name="Rivas-Marin E."/>
            <person name="Kohn T."/>
            <person name="Peeters S.H."/>
            <person name="Heuer A."/>
            <person name="Rast P."/>
            <person name="Oberbeckmann S."/>
            <person name="Bunk B."/>
            <person name="Jeske O."/>
            <person name="Meyerdierks A."/>
            <person name="Storesund J.E."/>
            <person name="Kallscheuer N."/>
            <person name="Luecker S."/>
            <person name="Lage O.M."/>
            <person name="Pohl T."/>
            <person name="Merkel B.J."/>
            <person name="Hornburger P."/>
            <person name="Mueller R.-W."/>
            <person name="Bruemmer F."/>
            <person name="Labrenz M."/>
            <person name="Spormann A.M."/>
            <person name="Op den Camp H."/>
            <person name="Overmann J."/>
            <person name="Amann R."/>
            <person name="Jetten M.S.M."/>
            <person name="Mascher T."/>
            <person name="Medema M.H."/>
            <person name="Devos D.P."/>
            <person name="Kaster A.-K."/>
            <person name="Ovreas L."/>
            <person name="Rohde M."/>
            <person name="Galperin M.Y."/>
            <person name="Jogler C."/>
        </authorList>
    </citation>
    <scope>NUCLEOTIDE SEQUENCE [LARGE SCALE GENOMIC DNA]</scope>
    <source>
        <strain evidence="1 2">Mal33</strain>
    </source>
</reference>
<dbReference type="AlphaFoldDB" id="A0A518IT47"/>
<organism evidence="1 2">
    <name type="scientific">Rosistilla oblonga</name>
    <dbReference type="NCBI Taxonomy" id="2527990"/>
    <lineage>
        <taxon>Bacteria</taxon>
        <taxon>Pseudomonadati</taxon>
        <taxon>Planctomycetota</taxon>
        <taxon>Planctomycetia</taxon>
        <taxon>Pirellulales</taxon>
        <taxon>Pirellulaceae</taxon>
        <taxon>Rosistilla</taxon>
    </lineage>
</organism>
<name>A0A518IT47_9BACT</name>
<dbReference type="Gene3D" id="3.40.50.450">
    <property type="match status" value="1"/>
</dbReference>
<protein>
    <recommendedName>
        <fullName evidence="3">AbiJ N-terminal domain-containing protein</fullName>
    </recommendedName>
</protein>
<dbReference type="EMBL" id="CP036318">
    <property type="protein sequence ID" value="QDV56250.1"/>
    <property type="molecule type" value="Genomic_DNA"/>
</dbReference>